<feature type="compositionally biased region" description="Basic and acidic residues" evidence="1">
    <location>
        <begin position="466"/>
        <end position="480"/>
    </location>
</feature>
<dbReference type="Gene3D" id="3.30.160.60">
    <property type="entry name" value="Classic Zinc Finger"/>
    <property type="match status" value="2"/>
</dbReference>
<dbReference type="Proteomes" id="UP001652662">
    <property type="component" value="Chromosome 6"/>
</dbReference>
<dbReference type="Pfam" id="PF20965">
    <property type="entry name" value="DZF_C"/>
    <property type="match status" value="1"/>
</dbReference>
<feature type="region of interest" description="Disordered" evidence="1">
    <location>
        <begin position="387"/>
        <end position="499"/>
    </location>
</feature>
<feature type="compositionally biased region" description="Low complexity" evidence="1">
    <location>
        <begin position="484"/>
        <end position="497"/>
    </location>
</feature>
<dbReference type="PROSITE" id="PS00028">
    <property type="entry name" value="ZINC_FINGER_C2H2_1"/>
    <property type="match status" value="1"/>
</dbReference>
<dbReference type="InterPro" id="IPR043519">
    <property type="entry name" value="NT_sf"/>
</dbReference>
<dbReference type="Gene3D" id="3.30.460.10">
    <property type="entry name" value="Beta Polymerase, domain 2"/>
    <property type="match status" value="1"/>
</dbReference>
<organism evidence="3 4">
    <name type="scientific">Equus przewalskii</name>
    <name type="common">Przewalski's horse</name>
    <name type="synonym">Equus caballus przewalskii</name>
    <dbReference type="NCBI Taxonomy" id="9798"/>
    <lineage>
        <taxon>Eukaryota</taxon>
        <taxon>Metazoa</taxon>
        <taxon>Chordata</taxon>
        <taxon>Craniata</taxon>
        <taxon>Vertebrata</taxon>
        <taxon>Euteleostomi</taxon>
        <taxon>Mammalia</taxon>
        <taxon>Eutheria</taxon>
        <taxon>Laurasiatheria</taxon>
        <taxon>Perissodactyla</taxon>
        <taxon>Equidae</taxon>
        <taxon>Equus</taxon>
    </lineage>
</organism>
<keyword evidence="3" id="KW-1185">Reference proteome</keyword>
<dbReference type="SMART" id="SM00355">
    <property type="entry name" value="ZnF_C2H2"/>
    <property type="match status" value="3"/>
</dbReference>
<dbReference type="SMART" id="SM00451">
    <property type="entry name" value="ZnF_U1"/>
    <property type="match status" value="3"/>
</dbReference>
<dbReference type="GeneID" id="103541960"/>
<feature type="compositionally biased region" description="Polar residues" evidence="1">
    <location>
        <begin position="397"/>
        <end position="408"/>
    </location>
</feature>
<feature type="region of interest" description="Disordered" evidence="1">
    <location>
        <begin position="604"/>
        <end position="657"/>
    </location>
</feature>
<dbReference type="InterPro" id="IPR013087">
    <property type="entry name" value="Znf_C2H2_type"/>
</dbReference>
<reference evidence="4" key="1">
    <citation type="submission" date="2025-08" db="UniProtKB">
        <authorList>
            <consortium name="RefSeq"/>
        </authorList>
    </citation>
    <scope>IDENTIFICATION</scope>
    <source>
        <tissue evidence="4">Blood</tissue>
    </source>
</reference>
<protein>
    <submittedName>
        <fullName evidence="4">Zinc finger RNA-binding protein 2 isoform X1</fullName>
    </submittedName>
</protein>
<sequence>MAASHYLGFAPGAGPPYSALLPSASPLPAAGATSTTQPAPGMGPTATPTLPKAAQPPRPVVPAGCSGYQPHSGQDSCYSSRPQEPTPAPTTTPSFQVPAGLCLTTPSFWKTRTVLSEESVGCPCQQTVGTCPHPPRAPVPAWELIRGHACPCQALLVLLTPELQSTDVAAVLPLRITKHSCGQGPLAAARSYENEQCLPPAAGQPQLPASAPLCQPGPSYLGYDAAAYSGAGPQYPPPLPPQMQHPPPPPQQPPPLPKPVDSCPWGGSGSGPGASPGSSFARKLLAPTKQLTPKGGPRQPPLHYCDVCRISCAGPQTYREHLEGQKHRKKEAAQKLGVQPGGSPCAVQAQLHCHLCAVSCTGPEAYAAHIRGARHQKVFKLHTKLGKPIPTIEPVPGNSSSAPATRTSEPAPVTTESPPAAPAKPAAPAGPSVRAPSRPELAKRPGASRATRVGPPKPQAAGSRPPDGKPTHPKSERAREPPTSGGSADASGSSCDGQPVGPGYVEEVCDDEGKVTCFRCRLCECSFNDANARDLHLRGRRHRLQYKKKVNPDLPLALEPSSRVRRLLEERARRRKQLTRRRLEGLRRWHAEMRRQELCRRRLEEEPQAQDEHPGPSPPEQHPPFRSRPGAPPDTPLLPGDARTSLQPAQRWESSDDRHVLCKHAAIYPTEEELLAVQKAISHSERALKLVSDTLAEKSSGSPEQEGSGHSGIDPSPRILKGVVRVGLLASGLLLRGDRRVQLALLCSRKPTRALLRRVAAQLPQQLLMVTEDKYEVSSDPEDNIVISSCEEPRVRVTVSITSLLMREDPSMDQEGVEAPQPDLGDDPGDVLSPEKCLQSLAALRHAKWFQARASGLQQCVIVIRVFRDLCQRVPTWGALPDWAVELLVEKALSSAVGPLSPGDAVRRVLECVASGTLLTDGPGLQDPCERGQTDALGAMTAQEREDLTASAQHALRLLAFRQIHKILGMGPLPPPKSRPGARVRKRLREAAEAQEGAGQRKRGRPGSEGPV</sequence>
<evidence type="ECO:0000313" key="3">
    <source>
        <dbReference type="Proteomes" id="UP001652662"/>
    </source>
</evidence>
<dbReference type="InterPro" id="IPR036236">
    <property type="entry name" value="Znf_C2H2_sf"/>
</dbReference>
<dbReference type="Pfam" id="PF07528">
    <property type="entry name" value="DZF_N"/>
    <property type="match status" value="1"/>
</dbReference>
<accession>A0ABM4PNA8</accession>
<dbReference type="InterPro" id="IPR006561">
    <property type="entry name" value="DZF_dom"/>
</dbReference>
<feature type="region of interest" description="Disordered" evidence="1">
    <location>
        <begin position="231"/>
        <end position="280"/>
    </location>
</feature>
<dbReference type="PROSITE" id="PS51703">
    <property type="entry name" value="DZF"/>
    <property type="match status" value="1"/>
</dbReference>
<feature type="region of interest" description="Disordered" evidence="1">
    <location>
        <begin position="17"/>
        <end position="96"/>
    </location>
</feature>
<feature type="compositionally biased region" description="Basic and acidic residues" evidence="1">
    <location>
        <begin position="604"/>
        <end position="614"/>
    </location>
</feature>
<dbReference type="SUPFAM" id="SSF57667">
    <property type="entry name" value="beta-beta-alpha zinc fingers"/>
    <property type="match status" value="3"/>
</dbReference>
<dbReference type="InterPro" id="IPR049401">
    <property type="entry name" value="DZF_dom_N"/>
</dbReference>
<evidence type="ECO:0000259" key="2">
    <source>
        <dbReference type="PROSITE" id="PS51703"/>
    </source>
</evidence>
<dbReference type="InterPro" id="IPR003604">
    <property type="entry name" value="Matrin/U1-like-C_Znf_C2H2"/>
</dbReference>
<evidence type="ECO:0000313" key="4">
    <source>
        <dbReference type="RefSeq" id="XP_070478677.1"/>
    </source>
</evidence>
<feature type="compositionally biased region" description="Pro residues" evidence="1">
    <location>
        <begin position="234"/>
        <end position="258"/>
    </location>
</feature>
<dbReference type="RefSeq" id="XP_070478677.1">
    <property type="nucleotide sequence ID" value="XM_070622576.1"/>
</dbReference>
<dbReference type="InterPro" id="IPR049402">
    <property type="entry name" value="DZF_dom_C"/>
</dbReference>
<proteinExistence type="predicted"/>
<feature type="compositionally biased region" description="Polar residues" evidence="1">
    <location>
        <begin position="69"/>
        <end position="83"/>
    </location>
</feature>
<feature type="region of interest" description="Disordered" evidence="1">
    <location>
        <begin position="694"/>
        <end position="716"/>
    </location>
</feature>
<name>A0ABM4PNA8_EQUPR</name>
<dbReference type="SMART" id="SM00572">
    <property type="entry name" value="DZF"/>
    <property type="match status" value="1"/>
</dbReference>
<gene>
    <name evidence="4" type="primary">ZFR2</name>
</gene>
<feature type="domain" description="DZF" evidence="2">
    <location>
        <begin position="628"/>
        <end position="1011"/>
    </location>
</feature>
<feature type="compositionally biased region" description="Low complexity" evidence="1">
    <location>
        <begin position="17"/>
        <end position="51"/>
    </location>
</feature>
<dbReference type="PANTHER" id="PTHR45762:SF2">
    <property type="entry name" value="ZINC FINGER RNA-BINDING PROTEIN 2"/>
    <property type="match status" value="1"/>
</dbReference>
<dbReference type="Gene3D" id="1.10.1410.40">
    <property type="match status" value="1"/>
</dbReference>
<dbReference type="PANTHER" id="PTHR45762">
    <property type="entry name" value="ZINC FINGER RNA-BINDING PROTEIN"/>
    <property type="match status" value="1"/>
</dbReference>
<evidence type="ECO:0000256" key="1">
    <source>
        <dbReference type="SAM" id="MobiDB-lite"/>
    </source>
</evidence>
<feature type="region of interest" description="Disordered" evidence="1">
    <location>
        <begin position="969"/>
        <end position="1012"/>
    </location>
</feature>
<dbReference type="Pfam" id="PF12874">
    <property type="entry name" value="zf-met"/>
    <property type="match status" value="3"/>
</dbReference>